<dbReference type="GO" id="GO:0008235">
    <property type="term" value="F:metalloexopeptidase activity"/>
    <property type="evidence" value="ECO:0007669"/>
    <property type="project" value="InterPro"/>
</dbReference>
<dbReference type="Proteomes" id="UP000198984">
    <property type="component" value="Unassembled WGS sequence"/>
</dbReference>
<proteinExistence type="predicted"/>
<dbReference type="InterPro" id="IPR007484">
    <property type="entry name" value="Peptidase_M28"/>
</dbReference>
<name>A0A1H7JH94_9BACT</name>
<feature type="chain" id="PRO_5011530957" evidence="1">
    <location>
        <begin position="21"/>
        <end position="539"/>
    </location>
</feature>
<feature type="signal peptide" evidence="1">
    <location>
        <begin position="1"/>
        <end position="20"/>
    </location>
</feature>
<dbReference type="InterPro" id="IPR045175">
    <property type="entry name" value="M28_fam"/>
</dbReference>
<evidence type="ECO:0000256" key="1">
    <source>
        <dbReference type="SAM" id="SignalP"/>
    </source>
</evidence>
<dbReference type="RefSeq" id="WP_089906821.1">
    <property type="nucleotide sequence ID" value="NZ_FOBB01000001.1"/>
</dbReference>
<accession>A0A1H7JH94</accession>
<dbReference type="STRING" id="573321.SAMN04488505_101793"/>
<evidence type="ECO:0000313" key="4">
    <source>
        <dbReference type="Proteomes" id="UP000198984"/>
    </source>
</evidence>
<dbReference type="PANTHER" id="PTHR12147:SF26">
    <property type="entry name" value="PEPTIDASE M28 DOMAIN-CONTAINING PROTEIN"/>
    <property type="match status" value="1"/>
</dbReference>
<evidence type="ECO:0000259" key="2">
    <source>
        <dbReference type="SMART" id="SM00228"/>
    </source>
</evidence>
<keyword evidence="1" id="KW-0732">Signal</keyword>
<dbReference type="SUPFAM" id="SSF50156">
    <property type="entry name" value="PDZ domain-like"/>
    <property type="match status" value="1"/>
</dbReference>
<dbReference type="SUPFAM" id="SSF53187">
    <property type="entry name" value="Zn-dependent exopeptidases"/>
    <property type="match status" value="1"/>
</dbReference>
<dbReference type="Gene3D" id="3.40.630.10">
    <property type="entry name" value="Zn peptidases"/>
    <property type="match status" value="2"/>
</dbReference>
<keyword evidence="4" id="KW-1185">Reference proteome</keyword>
<evidence type="ECO:0000313" key="3">
    <source>
        <dbReference type="EMBL" id="SEK73766.1"/>
    </source>
</evidence>
<dbReference type="SMART" id="SM00228">
    <property type="entry name" value="PDZ"/>
    <property type="match status" value="1"/>
</dbReference>
<organism evidence="3 4">
    <name type="scientific">Chitinophaga rupis</name>
    <dbReference type="NCBI Taxonomy" id="573321"/>
    <lineage>
        <taxon>Bacteria</taxon>
        <taxon>Pseudomonadati</taxon>
        <taxon>Bacteroidota</taxon>
        <taxon>Chitinophagia</taxon>
        <taxon>Chitinophagales</taxon>
        <taxon>Chitinophagaceae</taxon>
        <taxon>Chitinophaga</taxon>
    </lineage>
</organism>
<dbReference type="AlphaFoldDB" id="A0A1H7JH94"/>
<dbReference type="EMBL" id="FOBB01000001">
    <property type="protein sequence ID" value="SEK73766.1"/>
    <property type="molecule type" value="Genomic_DNA"/>
</dbReference>
<reference evidence="3 4" key="1">
    <citation type="submission" date="2016-10" db="EMBL/GenBank/DDBJ databases">
        <authorList>
            <person name="de Groot N.N."/>
        </authorList>
    </citation>
    <scope>NUCLEOTIDE SEQUENCE [LARGE SCALE GENOMIC DNA]</scope>
    <source>
        <strain evidence="3 4">DSM 21039</strain>
    </source>
</reference>
<dbReference type="InterPro" id="IPR001478">
    <property type="entry name" value="PDZ"/>
</dbReference>
<dbReference type="GO" id="GO:0006508">
    <property type="term" value="P:proteolysis"/>
    <property type="evidence" value="ECO:0007669"/>
    <property type="project" value="InterPro"/>
</dbReference>
<dbReference type="Pfam" id="PF04389">
    <property type="entry name" value="Peptidase_M28"/>
    <property type="match status" value="1"/>
</dbReference>
<dbReference type="Pfam" id="PF13180">
    <property type="entry name" value="PDZ_2"/>
    <property type="match status" value="1"/>
</dbReference>
<gene>
    <name evidence="3" type="ORF">SAMN04488505_101793</name>
</gene>
<dbReference type="InterPro" id="IPR036034">
    <property type="entry name" value="PDZ_sf"/>
</dbReference>
<protein>
    <submittedName>
        <fullName evidence="3">PDZ domain-containing protein</fullName>
    </submittedName>
</protein>
<sequence>MKRTTWFLFLSLLATISSQAQKKADRKTLGNLQAHVSYLASDQLEGRRTGTPGEQLAATYIAGQMKAEGLTPKGDSGYLQTFIVREGREIAGATRLTINKESFTAGEQFVPLPFSAEKTAKGDVLPQVKEPDNIWLIDVQDLDLNPHASPLEEYRKKALEAAKNGANGVIFFNSKDNVPTALQWLDENAKKLTIPALWVNDAISKKLKSDNADGFQISLQVAFKQTKRTGTNVIGYIDNDALKTIVIGAHFDHLGYGEDHNSLNTGEKAIHNGADDNASGIAALLELGRLLKSGRFKSNNFILVAFSGEELGLFGSKYFTTHAPIPMEQVNCMINMDMVGRLDAAKGLQIGGVGTSPAWGPLLQQVPAEGMKLTYDSSGVGPSDHTSFYRAKVPVLFFFTGSHADYHKPTDDADKINYNGELTVIKYIYHVIERTEKQEKLAFTPTKEPQMSTARFSVTLGIMPDYTYNKGGVRVDGVSDNRPAQKAGLLTGDVIVQLGKQNITNLEAYMQALGTFKKGDTTTVVVKRGNKQQQFKIQF</sequence>
<feature type="domain" description="PDZ" evidence="2">
    <location>
        <begin position="458"/>
        <end position="530"/>
    </location>
</feature>
<dbReference type="Gene3D" id="2.30.42.10">
    <property type="match status" value="1"/>
</dbReference>
<dbReference type="OrthoDB" id="1521787at2"/>
<dbReference type="PANTHER" id="PTHR12147">
    <property type="entry name" value="METALLOPEPTIDASE M28 FAMILY MEMBER"/>
    <property type="match status" value="1"/>
</dbReference>